<feature type="region of interest" description="Disordered" evidence="1">
    <location>
        <begin position="66"/>
        <end position="98"/>
    </location>
</feature>
<gene>
    <name evidence="2" type="ORF">QQF64_034609</name>
</gene>
<keyword evidence="3" id="KW-1185">Reference proteome</keyword>
<feature type="compositionally biased region" description="Basic residues" evidence="1">
    <location>
        <begin position="86"/>
        <end position="98"/>
    </location>
</feature>
<accession>A0ABR3L481</accession>
<comment type="caution">
    <text evidence="2">The sequence shown here is derived from an EMBL/GenBank/DDBJ whole genome shotgun (WGS) entry which is preliminary data.</text>
</comment>
<name>A0ABR3L481_9TELE</name>
<proteinExistence type="predicted"/>
<dbReference type="EMBL" id="JAYMGO010000227">
    <property type="protein sequence ID" value="KAL1246564.1"/>
    <property type="molecule type" value="Genomic_DNA"/>
</dbReference>
<dbReference type="Proteomes" id="UP001558613">
    <property type="component" value="Unassembled WGS sequence"/>
</dbReference>
<evidence type="ECO:0000313" key="2">
    <source>
        <dbReference type="EMBL" id="KAL1246564.1"/>
    </source>
</evidence>
<evidence type="ECO:0000313" key="3">
    <source>
        <dbReference type="Proteomes" id="UP001558613"/>
    </source>
</evidence>
<sequence>MTSFFVTPRPPRRIRKCTSLKRRLYHHLYDPSMREHRDSQMVQNSWKEIGFKDDFPVNAPLRHKEYSNGERVKYKRQHSAQMRAQTLRRRAVRRTRRV</sequence>
<protein>
    <submittedName>
        <fullName evidence="2">Uncharacterized protein</fullName>
    </submittedName>
</protein>
<organism evidence="2 3">
    <name type="scientific">Cirrhinus molitorella</name>
    <name type="common">mud carp</name>
    <dbReference type="NCBI Taxonomy" id="172907"/>
    <lineage>
        <taxon>Eukaryota</taxon>
        <taxon>Metazoa</taxon>
        <taxon>Chordata</taxon>
        <taxon>Craniata</taxon>
        <taxon>Vertebrata</taxon>
        <taxon>Euteleostomi</taxon>
        <taxon>Actinopterygii</taxon>
        <taxon>Neopterygii</taxon>
        <taxon>Teleostei</taxon>
        <taxon>Ostariophysi</taxon>
        <taxon>Cypriniformes</taxon>
        <taxon>Cyprinidae</taxon>
        <taxon>Labeoninae</taxon>
        <taxon>Labeonini</taxon>
        <taxon>Cirrhinus</taxon>
    </lineage>
</organism>
<reference evidence="2 3" key="1">
    <citation type="submission" date="2023-09" db="EMBL/GenBank/DDBJ databases">
        <authorList>
            <person name="Wang M."/>
        </authorList>
    </citation>
    <scope>NUCLEOTIDE SEQUENCE [LARGE SCALE GENOMIC DNA]</scope>
    <source>
        <strain evidence="2">GT-2023</strain>
        <tissue evidence="2">Liver</tissue>
    </source>
</reference>
<evidence type="ECO:0000256" key="1">
    <source>
        <dbReference type="SAM" id="MobiDB-lite"/>
    </source>
</evidence>